<sequence>MAAAAVRCLMVRQRTSHCRTLLNLEQQVVTHGAAGDALRVGAARGGGGLDFFVSRSHAARLVDLVTSLSPARVVTAELYPVCRDREKEEELNGEREEEEEQRKRD</sequence>
<dbReference type="Gramene" id="ORUFI06G12840.1">
    <property type="protein sequence ID" value="ORUFI06G12840.1"/>
    <property type="gene ID" value="ORUFI06G12840"/>
</dbReference>
<evidence type="ECO:0000256" key="1">
    <source>
        <dbReference type="SAM" id="MobiDB-lite"/>
    </source>
</evidence>
<reference evidence="2" key="2">
    <citation type="submission" date="2015-06" db="UniProtKB">
        <authorList>
            <consortium name="EnsemblPlants"/>
        </authorList>
    </citation>
    <scope>IDENTIFICATION</scope>
</reference>
<dbReference type="AlphaFoldDB" id="A0A0E0PWV3"/>
<dbReference type="STRING" id="4529.A0A0E0PWV3"/>
<protein>
    <submittedName>
        <fullName evidence="2">Uncharacterized protein</fullName>
    </submittedName>
</protein>
<evidence type="ECO:0000313" key="2">
    <source>
        <dbReference type="EnsemblPlants" id="ORUFI06G12840.1"/>
    </source>
</evidence>
<proteinExistence type="predicted"/>
<keyword evidence="3" id="KW-1185">Reference proteome</keyword>
<name>A0A0E0PWV3_ORYRU</name>
<dbReference type="Proteomes" id="UP000008022">
    <property type="component" value="Unassembled WGS sequence"/>
</dbReference>
<dbReference type="HOGENOM" id="CLU_2241023_0_0_1"/>
<dbReference type="EnsemblPlants" id="ORUFI06G12840.1">
    <property type="protein sequence ID" value="ORUFI06G12840.1"/>
    <property type="gene ID" value="ORUFI06G12840"/>
</dbReference>
<feature type="region of interest" description="Disordered" evidence="1">
    <location>
        <begin position="85"/>
        <end position="105"/>
    </location>
</feature>
<reference evidence="3" key="1">
    <citation type="submission" date="2013-06" db="EMBL/GenBank/DDBJ databases">
        <authorList>
            <person name="Zhao Q."/>
        </authorList>
    </citation>
    <scope>NUCLEOTIDE SEQUENCE</scope>
    <source>
        <strain evidence="3">cv. W1943</strain>
    </source>
</reference>
<organism evidence="2 3">
    <name type="scientific">Oryza rufipogon</name>
    <name type="common">Brownbeard rice</name>
    <name type="synonym">Asian wild rice</name>
    <dbReference type="NCBI Taxonomy" id="4529"/>
    <lineage>
        <taxon>Eukaryota</taxon>
        <taxon>Viridiplantae</taxon>
        <taxon>Streptophyta</taxon>
        <taxon>Embryophyta</taxon>
        <taxon>Tracheophyta</taxon>
        <taxon>Spermatophyta</taxon>
        <taxon>Magnoliopsida</taxon>
        <taxon>Liliopsida</taxon>
        <taxon>Poales</taxon>
        <taxon>Poaceae</taxon>
        <taxon>BOP clade</taxon>
        <taxon>Oryzoideae</taxon>
        <taxon>Oryzeae</taxon>
        <taxon>Oryzinae</taxon>
        <taxon>Oryza</taxon>
    </lineage>
</organism>
<evidence type="ECO:0000313" key="3">
    <source>
        <dbReference type="Proteomes" id="UP000008022"/>
    </source>
</evidence>
<accession>A0A0E0PWV3</accession>